<dbReference type="AlphaFoldDB" id="A0A438F1M9"/>
<evidence type="ECO:0000313" key="1">
    <source>
        <dbReference type="EMBL" id="RVW53871.1"/>
    </source>
</evidence>
<gene>
    <name evidence="1" type="ORF">CK203_099652</name>
</gene>
<dbReference type="EMBL" id="QGNW01001138">
    <property type="protein sequence ID" value="RVW53871.1"/>
    <property type="molecule type" value="Genomic_DNA"/>
</dbReference>
<dbReference type="PANTHER" id="PTHR15204">
    <property type="entry name" value="LARGE PROLINE-RICH PROTEIN BAG6"/>
    <property type="match status" value="1"/>
</dbReference>
<dbReference type="Gene3D" id="3.10.20.90">
    <property type="entry name" value="Phosphatidylinositol 3-kinase Catalytic Subunit, Chain A, domain 1"/>
    <property type="match status" value="1"/>
</dbReference>
<sequence length="52" mass="5366">MGSTGGDEVMISGSGEAQCSEATMPVPALKEQIASVTGVLSEQQRLICRGRV</sequence>
<dbReference type="PANTHER" id="PTHR15204:SF0">
    <property type="entry name" value="LARGE PROLINE-RICH PROTEIN BAG6"/>
    <property type="match status" value="1"/>
</dbReference>
<name>A0A438F1M9_VITVI</name>
<dbReference type="InterPro" id="IPR029071">
    <property type="entry name" value="Ubiquitin-like_domsf"/>
</dbReference>
<organism evidence="1 2">
    <name type="scientific">Vitis vinifera</name>
    <name type="common">Grape</name>
    <dbReference type="NCBI Taxonomy" id="29760"/>
    <lineage>
        <taxon>Eukaryota</taxon>
        <taxon>Viridiplantae</taxon>
        <taxon>Streptophyta</taxon>
        <taxon>Embryophyta</taxon>
        <taxon>Tracheophyta</taxon>
        <taxon>Spermatophyta</taxon>
        <taxon>Magnoliopsida</taxon>
        <taxon>eudicotyledons</taxon>
        <taxon>Gunneridae</taxon>
        <taxon>Pentapetalae</taxon>
        <taxon>rosids</taxon>
        <taxon>Vitales</taxon>
        <taxon>Vitaceae</taxon>
        <taxon>Viteae</taxon>
        <taxon>Vitis</taxon>
    </lineage>
</organism>
<evidence type="ECO:0008006" key="3">
    <source>
        <dbReference type="Google" id="ProtNLM"/>
    </source>
</evidence>
<dbReference type="CDD" id="cd17039">
    <property type="entry name" value="Ubl_ubiquitin_like"/>
    <property type="match status" value="1"/>
</dbReference>
<dbReference type="Proteomes" id="UP000288805">
    <property type="component" value="Unassembled WGS sequence"/>
</dbReference>
<protein>
    <recommendedName>
        <fullName evidence="3">Ubiquitin-like domain-containing protein</fullName>
    </recommendedName>
</protein>
<reference evidence="1 2" key="1">
    <citation type="journal article" date="2018" name="PLoS Genet.">
        <title>Population sequencing reveals clonal diversity and ancestral inbreeding in the grapevine cultivar Chardonnay.</title>
        <authorList>
            <person name="Roach M.J."/>
            <person name="Johnson D.L."/>
            <person name="Bohlmann J."/>
            <person name="van Vuuren H.J."/>
            <person name="Jones S.J."/>
            <person name="Pretorius I.S."/>
            <person name="Schmidt S.A."/>
            <person name="Borneman A.R."/>
        </authorList>
    </citation>
    <scope>NUCLEOTIDE SEQUENCE [LARGE SCALE GENOMIC DNA]</scope>
    <source>
        <strain evidence="2">cv. Chardonnay</strain>
        <tissue evidence="1">Leaf</tissue>
    </source>
</reference>
<proteinExistence type="predicted"/>
<evidence type="ECO:0000313" key="2">
    <source>
        <dbReference type="Proteomes" id="UP000288805"/>
    </source>
</evidence>
<comment type="caution">
    <text evidence="1">The sequence shown here is derived from an EMBL/GenBank/DDBJ whole genome shotgun (WGS) entry which is preliminary data.</text>
</comment>
<dbReference type="SUPFAM" id="SSF54236">
    <property type="entry name" value="Ubiquitin-like"/>
    <property type="match status" value="1"/>
</dbReference>
<accession>A0A438F1M9</accession>